<dbReference type="InterPro" id="IPR029058">
    <property type="entry name" value="AB_hydrolase_fold"/>
</dbReference>
<dbReference type="PANTHER" id="PTHR11802:SF201">
    <property type="entry name" value="CARBOXYPEPTIDASE"/>
    <property type="match status" value="1"/>
</dbReference>
<keyword evidence="6" id="KW-1015">Disulfide bond</keyword>
<comment type="similarity">
    <text evidence="2 8">Belongs to the peptidase S10 family.</text>
</comment>
<dbReference type="OrthoDB" id="443318at2759"/>
<dbReference type="PRINTS" id="PR00724">
    <property type="entry name" value="CRBOXYPTASEC"/>
</dbReference>
<dbReference type="PANTHER" id="PTHR11802">
    <property type="entry name" value="SERINE PROTEASE FAMILY S10 SERINE CARBOXYPEPTIDASE"/>
    <property type="match status" value="1"/>
</dbReference>
<dbReference type="Proteomes" id="UP000582659">
    <property type="component" value="Unassembled WGS sequence"/>
</dbReference>
<accession>A0A7I8WXS7</accession>
<evidence type="ECO:0000256" key="4">
    <source>
        <dbReference type="ARBA" id="ARBA00022729"/>
    </source>
</evidence>
<evidence type="ECO:0000256" key="8">
    <source>
        <dbReference type="RuleBase" id="RU361156"/>
    </source>
</evidence>
<dbReference type="EMBL" id="CAJFCV020000002">
    <property type="protein sequence ID" value="CAG9100320.1"/>
    <property type="molecule type" value="Genomic_DNA"/>
</dbReference>
<evidence type="ECO:0000256" key="3">
    <source>
        <dbReference type="ARBA" id="ARBA00022525"/>
    </source>
</evidence>
<evidence type="ECO:0000256" key="5">
    <source>
        <dbReference type="ARBA" id="ARBA00022801"/>
    </source>
</evidence>
<evidence type="ECO:0000313" key="10">
    <source>
        <dbReference type="Proteomes" id="UP000659654"/>
    </source>
</evidence>
<dbReference type="EMBL" id="CAJFDI010000002">
    <property type="protein sequence ID" value="CAD5216960.1"/>
    <property type="molecule type" value="Genomic_DNA"/>
</dbReference>
<dbReference type="FunFam" id="3.40.50.1820:FF:000030">
    <property type="entry name" value="Carboxypeptidase"/>
    <property type="match status" value="2"/>
</dbReference>
<keyword evidence="7" id="KW-0325">Glycoprotein</keyword>
<dbReference type="Proteomes" id="UP000659654">
    <property type="component" value="Unassembled WGS sequence"/>
</dbReference>
<evidence type="ECO:0000256" key="6">
    <source>
        <dbReference type="ARBA" id="ARBA00023157"/>
    </source>
</evidence>
<dbReference type="GO" id="GO:0005576">
    <property type="term" value="C:extracellular region"/>
    <property type="evidence" value="ECO:0007669"/>
    <property type="project" value="UniProtKB-SubCell"/>
</dbReference>
<dbReference type="Pfam" id="PF00450">
    <property type="entry name" value="Peptidase_S10"/>
    <property type="match status" value="2"/>
</dbReference>
<evidence type="ECO:0000313" key="9">
    <source>
        <dbReference type="EMBL" id="CAD5216960.1"/>
    </source>
</evidence>
<comment type="caution">
    <text evidence="9">The sequence shown here is derived from an EMBL/GenBank/DDBJ whole genome shotgun (WGS) entry which is preliminary data.</text>
</comment>
<dbReference type="AlphaFoldDB" id="A0A7I8WXS7"/>
<keyword evidence="8" id="KW-0645">Protease</keyword>
<keyword evidence="10" id="KW-1185">Reference proteome</keyword>
<feature type="chain" id="PRO_5033204320" description="Carboxypeptidase" evidence="8">
    <location>
        <begin position="18"/>
        <end position="848"/>
    </location>
</feature>
<evidence type="ECO:0000256" key="2">
    <source>
        <dbReference type="ARBA" id="ARBA00009431"/>
    </source>
</evidence>
<protein>
    <recommendedName>
        <fullName evidence="8">Carboxypeptidase</fullName>
        <ecNumber evidence="8">3.4.16.-</ecNumber>
    </recommendedName>
</protein>
<dbReference type="InterPro" id="IPR001563">
    <property type="entry name" value="Peptidase_S10"/>
</dbReference>
<proteinExistence type="inferred from homology"/>
<reference evidence="9" key="1">
    <citation type="submission" date="2020-09" db="EMBL/GenBank/DDBJ databases">
        <authorList>
            <person name="Kikuchi T."/>
        </authorList>
    </citation>
    <scope>NUCLEOTIDE SEQUENCE</scope>
    <source>
        <strain evidence="9">Ka4C1</strain>
    </source>
</reference>
<keyword evidence="5 8" id="KW-0378">Hydrolase</keyword>
<dbReference type="EC" id="3.4.16.-" evidence="8"/>
<feature type="signal peptide" evidence="8">
    <location>
        <begin position="1"/>
        <end position="17"/>
    </location>
</feature>
<keyword evidence="3" id="KW-0964">Secreted</keyword>
<evidence type="ECO:0000256" key="7">
    <source>
        <dbReference type="ARBA" id="ARBA00023180"/>
    </source>
</evidence>
<dbReference type="Gene3D" id="3.40.50.1820">
    <property type="entry name" value="alpha/beta hydrolase"/>
    <property type="match status" value="2"/>
</dbReference>
<dbReference type="GO" id="GO:0004185">
    <property type="term" value="F:serine-type carboxypeptidase activity"/>
    <property type="evidence" value="ECO:0007669"/>
    <property type="project" value="UniProtKB-UniRule"/>
</dbReference>
<dbReference type="InterPro" id="IPR018202">
    <property type="entry name" value="Ser_caboxypep_ser_AS"/>
</dbReference>
<keyword evidence="4 8" id="KW-0732">Signal</keyword>
<dbReference type="GO" id="GO:0006508">
    <property type="term" value="P:proteolysis"/>
    <property type="evidence" value="ECO:0007669"/>
    <property type="project" value="UniProtKB-KW"/>
</dbReference>
<dbReference type="PROSITE" id="PS00131">
    <property type="entry name" value="CARBOXYPEPT_SER_SER"/>
    <property type="match status" value="2"/>
</dbReference>
<keyword evidence="8" id="KW-0121">Carboxypeptidase</keyword>
<organism evidence="9 10">
    <name type="scientific">Bursaphelenchus xylophilus</name>
    <name type="common">Pinewood nematode worm</name>
    <name type="synonym">Aphelenchoides xylophilus</name>
    <dbReference type="NCBI Taxonomy" id="6326"/>
    <lineage>
        <taxon>Eukaryota</taxon>
        <taxon>Metazoa</taxon>
        <taxon>Ecdysozoa</taxon>
        <taxon>Nematoda</taxon>
        <taxon>Chromadorea</taxon>
        <taxon>Rhabditida</taxon>
        <taxon>Tylenchina</taxon>
        <taxon>Tylenchomorpha</taxon>
        <taxon>Aphelenchoidea</taxon>
        <taxon>Aphelenchoididae</taxon>
        <taxon>Bursaphelenchus</taxon>
    </lineage>
</organism>
<sequence length="848" mass="95418">MFLKAVILGICVNSCLAGVKEDHEVKSLPWLDWQLNFKHYSGWLNVSKTRSLSYWFVESQNDKAKDPLLLWLTGGPGCSSFYGLLQENGPFVLAEGDDIELKLLENPNAWNNFANVIYLESPAGVGFSQNDDETYVYNDNNTAVDNANFLIAFLEEYPEYKGRDFYISGESYAGCYIPTLANQILSIKDKLSLNLKGVAIGNGVTVVEETLRFGAANFNFHGAGATVYELGKWMRDNCPSGFDNFCKGEKVPIDRERLDEFSLIYQQLLATPSKPNPYDINRPCYSGVACTGNGISKYLNQVEVQRALHFLPQSGEAVEWNTCSGINAIYRWCDDMTGDITNVLANNIKVLYFYGETDTMCSFIAADLFVHKIGKNPNTDTWFVDDLYAGTKTTFDGNLTYTTIADCGHMAAMWKPKQTARAVHHFINDITHVKSDHEVKSLPTLDWQINFKHYAGRLNISETRRLSYWFVESQNNANTDPLILWLNGGPGCSSLFGFLQEHGPFILTDGMDVEPKLHENPNAWNKFANVLYLEAPAGVGFSQNDEVDQTIYNDSITAADNARFLSVFLEAYPEYKDRDFYISGESYAGCYVPTLANEVLRQKDKVKLNLKGVAIGNGVTTDRLDSLGTAIFAFHGARDTIYQLGQWMRDNCPSGFDNFCEGGAPSNHRENKTLRQQYSELMRGPYTGTINQYDIDRICYNFGLCGGNTLYNYLNKVEVQEALHFVADGGNKVDWTECADIRYEQCTDITPDVKELLEKQIKILYFYGETDSVCPFIIGDLFTHKIGKNPKTAPWFVDDLYAGTKTTFDGNLIYTTIADCGHMAAGWKPKQTARAVHHFINDIDDWNN</sequence>
<evidence type="ECO:0000256" key="1">
    <source>
        <dbReference type="ARBA" id="ARBA00004613"/>
    </source>
</evidence>
<comment type="subcellular location">
    <subcellularLocation>
        <location evidence="1">Secreted</location>
    </subcellularLocation>
</comment>
<dbReference type="SUPFAM" id="SSF53474">
    <property type="entry name" value="alpha/beta-Hydrolases"/>
    <property type="match status" value="2"/>
</dbReference>
<dbReference type="SMR" id="A0A7I8WXS7"/>
<gene>
    <name evidence="9" type="ORF">BXYJ_LOCUS4796</name>
</gene>
<name>A0A7I8WXS7_BURXY</name>